<comment type="caution">
    <text evidence="1">The sequence shown here is derived from an EMBL/GenBank/DDBJ whole genome shotgun (WGS) entry which is preliminary data.</text>
</comment>
<dbReference type="AlphaFoldDB" id="A0A397UNG6"/>
<dbReference type="Proteomes" id="UP000266673">
    <property type="component" value="Unassembled WGS sequence"/>
</dbReference>
<reference evidence="1 2" key="1">
    <citation type="submission" date="2018-06" db="EMBL/GenBank/DDBJ databases">
        <title>Comparative genomics reveals the genomic features of Rhizophagus irregularis, R. cerebriforme, R. diaphanum and Gigaspora rosea, and their symbiotic lifestyle signature.</title>
        <authorList>
            <person name="Morin E."/>
            <person name="San Clemente H."/>
            <person name="Chen E.C.H."/>
            <person name="De La Providencia I."/>
            <person name="Hainaut M."/>
            <person name="Kuo A."/>
            <person name="Kohler A."/>
            <person name="Murat C."/>
            <person name="Tang N."/>
            <person name="Roy S."/>
            <person name="Loubradou J."/>
            <person name="Henrissat B."/>
            <person name="Grigoriev I.V."/>
            <person name="Corradi N."/>
            <person name="Roux C."/>
            <person name="Martin F.M."/>
        </authorList>
    </citation>
    <scope>NUCLEOTIDE SEQUENCE [LARGE SCALE GENOMIC DNA]</scope>
    <source>
        <strain evidence="1 2">DAOM 194757</strain>
    </source>
</reference>
<name>A0A397UNG6_9GLOM</name>
<evidence type="ECO:0000313" key="2">
    <source>
        <dbReference type="Proteomes" id="UP000266673"/>
    </source>
</evidence>
<protein>
    <submittedName>
        <fullName evidence="1">Uncharacterized protein</fullName>
    </submittedName>
</protein>
<dbReference type="EMBL" id="QKWP01001097">
    <property type="protein sequence ID" value="RIB11780.1"/>
    <property type="molecule type" value="Genomic_DNA"/>
</dbReference>
<dbReference type="OrthoDB" id="2445244at2759"/>
<gene>
    <name evidence="1" type="ORF">C2G38_2202562</name>
</gene>
<evidence type="ECO:0000313" key="1">
    <source>
        <dbReference type="EMBL" id="RIB11780.1"/>
    </source>
</evidence>
<sequence>MGSIKDQLLNIINLSNTTESYDEDQMNIDQDEEINKQLSLYYKIINPEINYNKVLKSHNWVQILGTISSLWTIETLFGKGEVTILIFLDQLIVAIQSLREEYVIWLHENY</sequence>
<organism evidence="1 2">
    <name type="scientific">Gigaspora rosea</name>
    <dbReference type="NCBI Taxonomy" id="44941"/>
    <lineage>
        <taxon>Eukaryota</taxon>
        <taxon>Fungi</taxon>
        <taxon>Fungi incertae sedis</taxon>
        <taxon>Mucoromycota</taxon>
        <taxon>Glomeromycotina</taxon>
        <taxon>Glomeromycetes</taxon>
        <taxon>Diversisporales</taxon>
        <taxon>Gigasporaceae</taxon>
        <taxon>Gigaspora</taxon>
    </lineage>
</organism>
<proteinExistence type="predicted"/>
<keyword evidence="2" id="KW-1185">Reference proteome</keyword>
<accession>A0A397UNG6</accession>